<evidence type="ECO:0000313" key="5">
    <source>
        <dbReference type="Proteomes" id="UP000246278"/>
    </source>
</evidence>
<evidence type="ECO:0000256" key="1">
    <source>
        <dbReference type="ARBA" id="ARBA00022737"/>
    </source>
</evidence>
<dbReference type="PROSITE" id="PS00683">
    <property type="entry name" value="RHODANESE_2"/>
    <property type="match status" value="1"/>
</dbReference>
<dbReference type="EMBL" id="PDNZ01000001">
    <property type="protein sequence ID" value="PWW83039.1"/>
    <property type="molecule type" value="Genomic_DNA"/>
</dbReference>
<dbReference type="PROSITE" id="PS50206">
    <property type="entry name" value="RHODANESE_3"/>
    <property type="match status" value="3"/>
</dbReference>
<dbReference type="OrthoDB" id="9770030at2"/>
<gene>
    <name evidence="4" type="ORF">CR164_00300</name>
</gene>
<accession>A0A317T8G8</accession>
<feature type="domain" description="Rhodanese" evidence="3">
    <location>
        <begin position="160"/>
        <end position="269"/>
    </location>
</feature>
<reference evidence="5" key="1">
    <citation type="submission" date="2017-10" db="EMBL/GenBank/DDBJ databases">
        <authorList>
            <person name="Gaisin V.A."/>
            <person name="Rysina M.S."/>
            <person name="Grouzdev D.S."/>
        </authorList>
    </citation>
    <scope>NUCLEOTIDE SEQUENCE [LARGE SCALE GENOMIC DNA]</scope>
    <source>
        <strain evidence="5">V1</strain>
    </source>
</reference>
<name>A0A317T8G8_9CHLB</name>
<dbReference type="Proteomes" id="UP000246278">
    <property type="component" value="Unassembled WGS sequence"/>
</dbReference>
<dbReference type="AlphaFoldDB" id="A0A317T8G8"/>
<dbReference type="InterPro" id="IPR001763">
    <property type="entry name" value="Rhodanese-like_dom"/>
</dbReference>
<keyword evidence="2 4" id="KW-0808">Transferase</keyword>
<dbReference type="GO" id="GO:0004792">
    <property type="term" value="F:thiosulfate-cyanide sulfurtransferase activity"/>
    <property type="evidence" value="ECO:0007669"/>
    <property type="project" value="InterPro"/>
</dbReference>
<feature type="domain" description="Rhodanese" evidence="3">
    <location>
        <begin position="17"/>
        <end position="121"/>
    </location>
</feature>
<dbReference type="Pfam" id="PF00581">
    <property type="entry name" value="Rhodanese"/>
    <property type="match status" value="3"/>
</dbReference>
<comment type="caution">
    <text evidence="4">The sequence shown here is derived from an EMBL/GenBank/DDBJ whole genome shotgun (WGS) entry which is preliminary data.</text>
</comment>
<dbReference type="CDD" id="cd01448">
    <property type="entry name" value="TST_Repeat_1"/>
    <property type="match status" value="1"/>
</dbReference>
<dbReference type="Gene3D" id="3.40.250.10">
    <property type="entry name" value="Rhodanese-like domain"/>
    <property type="match status" value="3"/>
</dbReference>
<dbReference type="PANTHER" id="PTHR43855:SF1">
    <property type="entry name" value="THIOSULFATE SULFURTRANSFERASE"/>
    <property type="match status" value="1"/>
</dbReference>
<dbReference type="CDD" id="cd00158">
    <property type="entry name" value="RHOD"/>
    <property type="match status" value="1"/>
</dbReference>
<organism evidence="4 5">
    <name type="scientific">Prosthecochloris marina</name>
    <dbReference type="NCBI Taxonomy" id="2017681"/>
    <lineage>
        <taxon>Bacteria</taxon>
        <taxon>Pseudomonadati</taxon>
        <taxon>Chlorobiota</taxon>
        <taxon>Chlorobiia</taxon>
        <taxon>Chlorobiales</taxon>
        <taxon>Chlorobiaceae</taxon>
        <taxon>Prosthecochloris</taxon>
    </lineage>
</organism>
<dbReference type="PANTHER" id="PTHR43855">
    <property type="entry name" value="THIOSULFATE SULFURTRANSFERASE"/>
    <property type="match status" value="1"/>
</dbReference>
<evidence type="ECO:0000259" key="3">
    <source>
        <dbReference type="PROSITE" id="PS50206"/>
    </source>
</evidence>
<dbReference type="CDD" id="cd01449">
    <property type="entry name" value="TST_Repeat_2"/>
    <property type="match status" value="1"/>
</dbReference>
<evidence type="ECO:0000313" key="4">
    <source>
        <dbReference type="EMBL" id="PWW83039.1"/>
    </source>
</evidence>
<keyword evidence="1" id="KW-0677">Repeat</keyword>
<dbReference type="InterPro" id="IPR001307">
    <property type="entry name" value="Thiosulphate_STrfase_CS"/>
</dbReference>
<dbReference type="SUPFAM" id="SSF52821">
    <property type="entry name" value="Rhodanese/Cell cycle control phosphatase"/>
    <property type="match status" value="3"/>
</dbReference>
<evidence type="ECO:0000256" key="2">
    <source>
        <dbReference type="RuleBase" id="RU000507"/>
    </source>
</evidence>
<keyword evidence="5" id="KW-1185">Reference proteome</keyword>
<feature type="domain" description="Rhodanese" evidence="3">
    <location>
        <begin position="311"/>
        <end position="423"/>
    </location>
</feature>
<dbReference type="InterPro" id="IPR036873">
    <property type="entry name" value="Rhodanese-like_dom_sf"/>
</dbReference>
<dbReference type="InterPro" id="IPR051126">
    <property type="entry name" value="Thiosulfate_sulfurtransferase"/>
</dbReference>
<sequence length="428" mass="48597">MPESEEMRTEALQELLDNNDVTIIDVRSIDAYNGWRMQNEARGGHIKGAKTVPEKWFHFSEWLRILQFKNILPDHAIVVYGYTPKQSHRTAEQFRENGYKKVSVYNQFVSEWSGNDALPMQKLANYRQLVSPEWVNTLIAGKTPEGYGNDRFVVCHAHYRNRDAYLSGHIPGAVDMDTLSLESPETWNRRSPEELKAALEQHGITADTTVVLYGKFMQPDNADDFPGSAAGHIGAIRLAFIMMYAGVKDVRVLNGGYRSWADAGYEISMDDVPKQPVESFGSVIPVRPELAVDTPEAKEMLRSKDADLVCVRSYPEYIGEVSGYNYIKKKGRIPGAVFANCGSDAYHMENYRNLDHTTREYHEIDAVWKQSGIVPEKHLAFYCGTGWRGSEAWFNALLMGWPRVSVYDGGWFEWSNNPDNPYETGDPK</sequence>
<protein>
    <recommendedName>
        <fullName evidence="2">Sulfurtransferase</fullName>
    </recommendedName>
</protein>
<dbReference type="SMART" id="SM00450">
    <property type="entry name" value="RHOD"/>
    <property type="match status" value="3"/>
</dbReference>
<proteinExistence type="predicted"/>